<dbReference type="InterPro" id="IPR006073">
    <property type="entry name" value="GTP-bd"/>
</dbReference>
<dbReference type="Proteomes" id="UP000198405">
    <property type="component" value="Unassembled WGS sequence"/>
</dbReference>
<dbReference type="GO" id="GO:0008053">
    <property type="term" value="P:mitochondrial fusion"/>
    <property type="evidence" value="ECO:0007669"/>
    <property type="project" value="TreeGrafter"/>
</dbReference>
<evidence type="ECO:0000313" key="9">
    <source>
        <dbReference type="EMBL" id="SNR63040.1"/>
    </source>
</evidence>
<protein>
    <submittedName>
        <fullName evidence="9">Small GTP-binding protein domain-containing protein</fullName>
    </submittedName>
</protein>
<keyword evidence="3" id="KW-0378">Hydrolase</keyword>
<evidence type="ECO:0000259" key="8">
    <source>
        <dbReference type="Pfam" id="PF18709"/>
    </source>
</evidence>
<dbReference type="InterPro" id="IPR005225">
    <property type="entry name" value="Small_GTP-bd"/>
</dbReference>
<evidence type="ECO:0000259" key="7">
    <source>
        <dbReference type="Pfam" id="PF01926"/>
    </source>
</evidence>
<dbReference type="InterPro" id="IPR027094">
    <property type="entry name" value="Mitofusin_fam"/>
</dbReference>
<evidence type="ECO:0000256" key="4">
    <source>
        <dbReference type="ARBA" id="ARBA00023134"/>
    </source>
</evidence>
<dbReference type="AlphaFoldDB" id="A0A238XWH7"/>
<name>A0A238XWH7_9BACT</name>
<keyword evidence="6" id="KW-0175">Coiled coil</keyword>
<dbReference type="InterPro" id="IPR027417">
    <property type="entry name" value="P-loop_NTPase"/>
</dbReference>
<keyword evidence="5" id="KW-0472">Membrane</keyword>
<sequence>MKEVRWDDLIEKVSKVEKIVNEIKTIGGINVDWIEEKLERTKKDIYGKVFKISVFGGFSDGKSTIISFLLKRNDIEISPEPTTDKVNYYKYKNKNVVIADTPGLFSENLIHDEETKRFISESDLIIFVTDALNPLKESQHRVIKWLLKDLDKKDSTVFVINKIDTMDVDLYNREDFERACKIKKKVVSETLDRIIGENAGNYRIICVAADPWGMGIKYWMENIEEYFSISNMKVLEEIIEETIKSPETMNILFEKKVNSVIKDVKNVFSVELRNNLKSLEISLEELEVELEELDSELRKLEKHITKATRDFKERIRNLRSSILRRIKLCNNTEELGLVVREELGPEAVVLKSKIEDIFYECFTPVTEYLEKSGDIFLKIVEDYQKLKMESSIFASKFLTSATKKTGEILGKIPPDKLRDGILQTRDLLRIPFKFKPWGALKLARFLNTLGPVLGAVSLGMELYNQYKLRREKDNLIEAVDSLFSVFLGDFNSQYIKENYFSAVVEMENLRDAIYDDCKFMRERIENMKNLITKVEELGL</sequence>
<dbReference type="NCBIfam" id="NF041922">
    <property type="entry name" value="DLP_LeoA_gen"/>
    <property type="match status" value="1"/>
</dbReference>
<dbReference type="EMBL" id="FZOB01000001">
    <property type="protein sequence ID" value="SNR63040.1"/>
    <property type="molecule type" value="Genomic_DNA"/>
</dbReference>
<dbReference type="Pfam" id="PF01926">
    <property type="entry name" value="MMR_HSR1"/>
    <property type="match status" value="1"/>
</dbReference>
<dbReference type="Gene3D" id="3.40.50.300">
    <property type="entry name" value="P-loop containing nucleotide triphosphate hydrolases"/>
    <property type="match status" value="1"/>
</dbReference>
<dbReference type="Pfam" id="PF18709">
    <property type="entry name" value="DLP_helical"/>
    <property type="match status" value="1"/>
</dbReference>
<feature type="domain" description="G" evidence="7">
    <location>
        <begin position="52"/>
        <end position="162"/>
    </location>
</feature>
<feature type="coiled-coil region" evidence="6">
    <location>
        <begin position="269"/>
        <end position="310"/>
    </location>
</feature>
<evidence type="ECO:0000256" key="6">
    <source>
        <dbReference type="SAM" id="Coils"/>
    </source>
</evidence>
<evidence type="ECO:0000256" key="2">
    <source>
        <dbReference type="ARBA" id="ARBA00022741"/>
    </source>
</evidence>
<dbReference type="SUPFAM" id="SSF52540">
    <property type="entry name" value="P-loop containing nucleoside triphosphate hydrolases"/>
    <property type="match status" value="1"/>
</dbReference>
<keyword evidence="4" id="KW-0342">GTP-binding</keyword>
<keyword evidence="10" id="KW-1185">Reference proteome</keyword>
<reference evidence="10" key="1">
    <citation type="submission" date="2017-06" db="EMBL/GenBank/DDBJ databases">
        <authorList>
            <person name="Varghese N."/>
            <person name="Submissions S."/>
        </authorList>
    </citation>
    <scope>NUCLEOTIDE SEQUENCE [LARGE SCALE GENOMIC DNA]</scope>
    <source>
        <strain evidence="10">DSM 15668</strain>
    </source>
</reference>
<organism evidence="9 10">
    <name type="scientific">Desulfurobacterium atlanticum</name>
    <dbReference type="NCBI Taxonomy" id="240169"/>
    <lineage>
        <taxon>Bacteria</taxon>
        <taxon>Pseudomonadati</taxon>
        <taxon>Aquificota</taxon>
        <taxon>Aquificia</taxon>
        <taxon>Desulfurobacteriales</taxon>
        <taxon>Desulfurobacteriaceae</taxon>
        <taxon>Desulfurobacterium</taxon>
    </lineage>
</organism>
<gene>
    <name evidence="9" type="ORF">SAMN06265340_101307</name>
</gene>
<evidence type="ECO:0000313" key="10">
    <source>
        <dbReference type="Proteomes" id="UP000198405"/>
    </source>
</evidence>
<dbReference type="NCBIfam" id="TIGR00231">
    <property type="entry name" value="small_GTP"/>
    <property type="match status" value="1"/>
</dbReference>
<dbReference type="PANTHER" id="PTHR10465:SF0">
    <property type="entry name" value="SARCALUMENIN"/>
    <property type="match status" value="1"/>
</dbReference>
<evidence type="ECO:0000256" key="1">
    <source>
        <dbReference type="ARBA" id="ARBA00004370"/>
    </source>
</evidence>
<dbReference type="GO" id="GO:0005525">
    <property type="term" value="F:GTP binding"/>
    <property type="evidence" value="ECO:0007669"/>
    <property type="project" value="UniProtKB-KW"/>
</dbReference>
<feature type="domain" description="Dynamin-like helical" evidence="8">
    <location>
        <begin position="199"/>
        <end position="522"/>
    </location>
</feature>
<dbReference type="PANTHER" id="PTHR10465">
    <property type="entry name" value="TRANSMEMBRANE GTPASE FZO1"/>
    <property type="match status" value="1"/>
</dbReference>
<accession>A0A238XWH7</accession>
<dbReference type="OrthoDB" id="6402537at2"/>
<dbReference type="RefSeq" id="WP_089322332.1">
    <property type="nucleotide sequence ID" value="NZ_FZOB01000001.1"/>
</dbReference>
<evidence type="ECO:0000256" key="3">
    <source>
        <dbReference type="ARBA" id="ARBA00022801"/>
    </source>
</evidence>
<dbReference type="InterPro" id="IPR049678">
    <property type="entry name" value="LeoA-like"/>
</dbReference>
<evidence type="ECO:0000256" key="5">
    <source>
        <dbReference type="ARBA" id="ARBA00023136"/>
    </source>
</evidence>
<proteinExistence type="predicted"/>
<comment type="subcellular location">
    <subcellularLocation>
        <location evidence="1">Membrane</location>
    </subcellularLocation>
</comment>
<keyword evidence="2" id="KW-0547">Nucleotide-binding</keyword>
<dbReference type="GO" id="GO:0016020">
    <property type="term" value="C:membrane"/>
    <property type="evidence" value="ECO:0007669"/>
    <property type="project" value="UniProtKB-SubCell"/>
</dbReference>
<dbReference type="GO" id="GO:0003924">
    <property type="term" value="F:GTPase activity"/>
    <property type="evidence" value="ECO:0007669"/>
    <property type="project" value="InterPro"/>
</dbReference>
<dbReference type="InterPro" id="IPR040576">
    <property type="entry name" value="DLP_helical"/>
</dbReference>